<dbReference type="GO" id="GO:0007200">
    <property type="term" value="P:phospholipase C-activating G protein-coupled receptor signaling pathway"/>
    <property type="evidence" value="ECO:0007669"/>
    <property type="project" value="InterPro"/>
</dbReference>
<dbReference type="SMART" id="SM00046">
    <property type="entry name" value="DAGKc"/>
    <property type="match status" value="1"/>
</dbReference>
<keyword evidence="4 6" id="KW-0418">Kinase</keyword>
<dbReference type="InterPro" id="IPR001206">
    <property type="entry name" value="Diacylglycerol_kinase_cat_dom"/>
</dbReference>
<dbReference type="GO" id="GO:0046486">
    <property type="term" value="P:glycerolipid metabolic process"/>
    <property type="evidence" value="ECO:0000318"/>
    <property type="project" value="GO_Central"/>
</dbReference>
<dbReference type="InterPro" id="IPR037607">
    <property type="entry name" value="DGK"/>
</dbReference>
<accession>A2F642</accession>
<evidence type="ECO:0000313" key="8">
    <source>
        <dbReference type="EMBL" id="EAX99612.1"/>
    </source>
</evidence>
<dbReference type="STRING" id="5722.A2F642"/>
<dbReference type="FunFam" id="2.60.200.40:FF:000019">
    <property type="entry name" value="Diacylglycerol kinase"/>
    <property type="match status" value="1"/>
</dbReference>
<evidence type="ECO:0000256" key="4">
    <source>
        <dbReference type="ARBA" id="ARBA00022777"/>
    </source>
</evidence>
<dbReference type="SMR" id="A2F642"/>
<reference evidence="8" key="2">
    <citation type="journal article" date="2007" name="Science">
        <title>Draft genome sequence of the sexually transmitted pathogen Trichomonas vaginalis.</title>
        <authorList>
            <person name="Carlton J.M."/>
            <person name="Hirt R.P."/>
            <person name="Silva J.C."/>
            <person name="Delcher A.L."/>
            <person name="Schatz M."/>
            <person name="Zhao Q."/>
            <person name="Wortman J.R."/>
            <person name="Bidwell S.L."/>
            <person name="Alsmark U.C.M."/>
            <person name="Besteiro S."/>
            <person name="Sicheritz-Ponten T."/>
            <person name="Noel C.J."/>
            <person name="Dacks J.B."/>
            <person name="Foster P.G."/>
            <person name="Simillion C."/>
            <person name="Van de Peer Y."/>
            <person name="Miranda-Saavedra D."/>
            <person name="Barton G.J."/>
            <person name="Westrop G.D."/>
            <person name="Mueller S."/>
            <person name="Dessi D."/>
            <person name="Fiori P.L."/>
            <person name="Ren Q."/>
            <person name="Paulsen I."/>
            <person name="Zhang H."/>
            <person name="Bastida-Corcuera F.D."/>
            <person name="Simoes-Barbosa A."/>
            <person name="Brown M.T."/>
            <person name="Hayes R.D."/>
            <person name="Mukherjee M."/>
            <person name="Okumura C.Y."/>
            <person name="Schneider R."/>
            <person name="Smith A.J."/>
            <person name="Vanacova S."/>
            <person name="Villalvazo M."/>
            <person name="Haas B.J."/>
            <person name="Pertea M."/>
            <person name="Feldblyum T.V."/>
            <person name="Utterback T.R."/>
            <person name="Shu C.L."/>
            <person name="Osoegawa K."/>
            <person name="de Jong P.J."/>
            <person name="Hrdy I."/>
            <person name="Horvathova L."/>
            <person name="Zubacova Z."/>
            <person name="Dolezal P."/>
            <person name="Malik S.B."/>
            <person name="Logsdon J.M. Jr."/>
            <person name="Henze K."/>
            <person name="Gupta A."/>
            <person name="Wang C.C."/>
            <person name="Dunne R.L."/>
            <person name="Upcroft J.A."/>
            <person name="Upcroft P."/>
            <person name="White O."/>
            <person name="Salzberg S.L."/>
            <person name="Tang P."/>
            <person name="Chiu C.-H."/>
            <person name="Lee Y.-S."/>
            <person name="Embley T.M."/>
            <person name="Coombs G.H."/>
            <person name="Mottram J.C."/>
            <person name="Tachezy J."/>
            <person name="Fraser-Liggett C.M."/>
            <person name="Johnson P.J."/>
        </authorList>
    </citation>
    <scope>NUCLEOTIDE SEQUENCE [LARGE SCALE GENOMIC DNA]</scope>
    <source>
        <strain evidence="8">G3</strain>
    </source>
</reference>
<proteinExistence type="inferred from homology"/>
<dbReference type="GO" id="GO:0005524">
    <property type="term" value="F:ATP binding"/>
    <property type="evidence" value="ECO:0007669"/>
    <property type="project" value="UniProtKB-KW"/>
</dbReference>
<evidence type="ECO:0000256" key="2">
    <source>
        <dbReference type="ARBA" id="ARBA00022679"/>
    </source>
</evidence>
<dbReference type="InterPro" id="IPR016064">
    <property type="entry name" value="NAD/diacylglycerol_kinase_sf"/>
</dbReference>
<dbReference type="AlphaFoldDB" id="A2F642"/>
<keyword evidence="9" id="KW-1185">Reference proteome</keyword>
<gene>
    <name evidence="8" type="ORF">TVAG_215120</name>
</gene>
<dbReference type="PANTHER" id="PTHR11255">
    <property type="entry name" value="DIACYLGLYCEROL KINASE"/>
    <property type="match status" value="1"/>
</dbReference>
<keyword evidence="2 6" id="KW-0808">Transferase</keyword>
<dbReference type="OrthoDB" id="242257at2759"/>
<evidence type="ECO:0000256" key="6">
    <source>
        <dbReference type="RuleBase" id="RU361128"/>
    </source>
</evidence>
<comment type="similarity">
    <text evidence="1 6">Belongs to the eukaryotic diacylglycerol kinase family.</text>
</comment>
<organism evidence="8 9">
    <name type="scientific">Trichomonas vaginalis (strain ATCC PRA-98 / G3)</name>
    <dbReference type="NCBI Taxonomy" id="412133"/>
    <lineage>
        <taxon>Eukaryota</taxon>
        <taxon>Metamonada</taxon>
        <taxon>Parabasalia</taxon>
        <taxon>Trichomonadida</taxon>
        <taxon>Trichomonadidae</taxon>
        <taxon>Trichomonas</taxon>
    </lineage>
</organism>
<dbReference type="Pfam" id="PF00609">
    <property type="entry name" value="DAGK_acc"/>
    <property type="match status" value="1"/>
</dbReference>
<evidence type="ECO:0000313" key="9">
    <source>
        <dbReference type="Proteomes" id="UP000001542"/>
    </source>
</evidence>
<evidence type="ECO:0000256" key="3">
    <source>
        <dbReference type="ARBA" id="ARBA00022741"/>
    </source>
</evidence>
<dbReference type="EMBL" id="DS113631">
    <property type="protein sequence ID" value="EAX99612.1"/>
    <property type="molecule type" value="Genomic_DNA"/>
</dbReference>
<dbReference type="RefSeq" id="XP_001312542.1">
    <property type="nucleotide sequence ID" value="XM_001312541.1"/>
</dbReference>
<dbReference type="GO" id="GO:0035556">
    <property type="term" value="P:intracellular signal transduction"/>
    <property type="evidence" value="ECO:0000318"/>
    <property type="project" value="GO_Central"/>
</dbReference>
<feature type="domain" description="DAGKc" evidence="7">
    <location>
        <begin position="1"/>
        <end position="143"/>
    </location>
</feature>
<keyword evidence="3 6" id="KW-0547">Nucleotide-binding</keyword>
<dbReference type="VEuPathDB" id="TrichDB:TVAG_215120"/>
<dbReference type="InParanoid" id="A2F642"/>
<dbReference type="InterPro" id="IPR000756">
    <property type="entry name" value="Diacylglycerol_kin_accessory"/>
</dbReference>
<dbReference type="EC" id="2.7.1.107" evidence="6"/>
<dbReference type="OMA" id="CGVWGKE"/>
<dbReference type="Pfam" id="PF00781">
    <property type="entry name" value="DAGK_cat"/>
    <property type="match status" value="1"/>
</dbReference>
<dbReference type="VEuPathDB" id="TrichDB:TVAGG3_0363840"/>
<dbReference type="InterPro" id="IPR017438">
    <property type="entry name" value="ATP-NAD_kinase_N"/>
</dbReference>
<dbReference type="GO" id="GO:0016020">
    <property type="term" value="C:membrane"/>
    <property type="evidence" value="ECO:0000318"/>
    <property type="project" value="GO_Central"/>
</dbReference>
<name>A2F642_TRIV3</name>
<dbReference type="Gene3D" id="3.40.50.10330">
    <property type="entry name" value="Probable inorganic polyphosphate/atp-NAD kinase, domain 1"/>
    <property type="match status" value="1"/>
</dbReference>
<evidence type="ECO:0000259" key="7">
    <source>
        <dbReference type="PROSITE" id="PS50146"/>
    </source>
</evidence>
<keyword evidence="5 6" id="KW-0067">ATP-binding</keyword>
<dbReference type="GO" id="GO:0004143">
    <property type="term" value="F:ATP-dependent diacylglycerol kinase activity"/>
    <property type="evidence" value="ECO:0000318"/>
    <property type="project" value="GO_Central"/>
</dbReference>
<protein>
    <recommendedName>
        <fullName evidence="6">Diacylglycerol kinase</fullName>
        <shortName evidence="6">DAG kinase</shortName>
        <ecNumber evidence="6">2.7.1.107</ecNumber>
    </recommendedName>
</protein>
<dbReference type="PROSITE" id="PS50146">
    <property type="entry name" value="DAGK"/>
    <property type="match status" value="1"/>
</dbReference>
<dbReference type="KEGG" id="tva:4757422"/>
<reference evidence="8" key="1">
    <citation type="submission" date="2006-10" db="EMBL/GenBank/DDBJ databases">
        <authorList>
            <person name="Amadeo P."/>
            <person name="Zhao Q."/>
            <person name="Wortman J."/>
            <person name="Fraser-Liggett C."/>
            <person name="Carlton J."/>
        </authorList>
    </citation>
    <scope>NUCLEOTIDE SEQUENCE</scope>
    <source>
        <strain evidence="8">G3</strain>
    </source>
</reference>
<dbReference type="eggNOG" id="KOG1169">
    <property type="taxonomic scope" value="Eukaryota"/>
</dbReference>
<dbReference type="Gene3D" id="2.60.200.40">
    <property type="match status" value="1"/>
</dbReference>
<dbReference type="SMART" id="SM00045">
    <property type="entry name" value="DAGKa"/>
    <property type="match status" value="1"/>
</dbReference>
<evidence type="ECO:0000256" key="5">
    <source>
        <dbReference type="ARBA" id="ARBA00022840"/>
    </source>
</evidence>
<dbReference type="Proteomes" id="UP000001542">
    <property type="component" value="Unassembled WGS sequence"/>
</dbReference>
<sequence length="337" mass="37830">MSVRLLLFINVNSGGGLGQTLADHLVSDSTIKIIRLPKEFNEFKKLNKSILYNKNLKVAIAGGDGSANWIVPELAKFYGYNSTSFRPPVAIIPLGTGNDLSRTLNWGSSFNMIDFLDLGERIKAIKNGEIVKNIDLWNVNVNETGNIVKDYPMINYFSLGVDANIANDFAETRMNYPMLFFSQVFSKLMYVPLTLFSLFGQPFLHQFLSGSMIMKNNKLKKLRFRDESKTFVVQNIPYIYGGADLVKDKKHRFVDDGNFEVITQGGALSLGASHIGINLGKQLGQAHQLNLHSNKEMCYQVDGEAFKTKGPTSFKVERLRNYPFLYAPEHTGPFFGL</sequence>
<comment type="catalytic activity">
    <reaction evidence="6">
        <text>a 1,2-diacyl-sn-glycerol + ATP = a 1,2-diacyl-sn-glycero-3-phosphate + ADP + H(+)</text>
        <dbReference type="Rhea" id="RHEA:10272"/>
        <dbReference type="ChEBI" id="CHEBI:15378"/>
        <dbReference type="ChEBI" id="CHEBI:17815"/>
        <dbReference type="ChEBI" id="CHEBI:30616"/>
        <dbReference type="ChEBI" id="CHEBI:58608"/>
        <dbReference type="ChEBI" id="CHEBI:456216"/>
        <dbReference type="EC" id="2.7.1.107"/>
    </reaction>
</comment>
<dbReference type="PANTHER" id="PTHR11255:SF121">
    <property type="entry name" value="DIACYLGLYCEROL KINASE (ATP)"/>
    <property type="match status" value="1"/>
</dbReference>
<evidence type="ECO:0000256" key="1">
    <source>
        <dbReference type="ARBA" id="ARBA00009280"/>
    </source>
</evidence>
<dbReference type="SUPFAM" id="SSF111331">
    <property type="entry name" value="NAD kinase/diacylglycerol kinase-like"/>
    <property type="match status" value="1"/>
</dbReference>